<dbReference type="GO" id="GO:0030686">
    <property type="term" value="C:90S preribosome"/>
    <property type="evidence" value="ECO:0007669"/>
    <property type="project" value="TreeGrafter"/>
</dbReference>
<dbReference type="Pfam" id="PF08159">
    <property type="entry name" value="NUC153"/>
    <property type="match status" value="1"/>
</dbReference>
<keyword evidence="5" id="KW-0539">Nucleus</keyword>
<feature type="domain" description="Nucleolar protein 10-like N-terminal" evidence="9">
    <location>
        <begin position="1"/>
        <end position="366"/>
    </location>
</feature>
<evidence type="ECO:0000259" key="8">
    <source>
        <dbReference type="Pfam" id="PF23097"/>
    </source>
</evidence>
<evidence type="ECO:0000256" key="6">
    <source>
        <dbReference type="SAM" id="MobiDB-lite"/>
    </source>
</evidence>
<feature type="compositionally biased region" description="Acidic residues" evidence="6">
    <location>
        <begin position="532"/>
        <end position="541"/>
    </location>
</feature>
<feature type="compositionally biased region" description="Basic and acidic residues" evidence="6">
    <location>
        <begin position="522"/>
        <end position="531"/>
    </location>
</feature>
<sequence>MQVSIANDTKLYNLSYGKSVPEWLSSRQRRELSKKNLDYRRRIQLIQNFEMPDVANCMSISKDRRYIFAAGTYKPFLKCYDVEQMSEKFARGIDEEIIKILNLTDDFQKFVLLEQQRWVEMHYPRGRYFRLRIPKYGRDMGFINERSELVISASGDEVYRLNLEQGEFLEPYRLQGGSGTALAVAEWHQLMSVGTTEGTVECWDHRDKSRAGVLELRQGLADEIRGTSAVTALTFRDPLCFGVGTASGHVLLYDIRSSRPLLVKDSQNELPIRRIEFVRREEDDLVLSMDNRALKIWEERNGRAVTAIEPEAPINDFVRYPDSGLIFMAAESSKMLQYFAPLLGPAPKWCSFLEAITEELEESEKTAVYDDYKFVTEAQLDELGLKHLIGSPLLRAYMHGYFIDIRLYNKAKTKAQPFAFDNYKKRKITEAVENEREAGAVGVKLRKVEPRVKFNKELAEKLTSDASALQSKKKVVKEKALAASELLGDDRFTKLFESEDFQVDESSEVFQRMAAWMKKRDEIKRGRKDEPSDVEEDEESDHEPQTDYMAGASDDDASNDGRALQNGNDDEGDEEDAESSDEEDDDQQQEREQQKKAEMNRKKREAEARRLSQLREEQEAKKANRPTKFKLYSLEPGEGTDRFVKGMGAEDEKTINMAKRRATLKKEGALLQVEEAPFGGRSVTFTTTVKTNEPRRVDQKLEEHKKERKEVRRAATKLSRALDRKHGAWRKQK</sequence>
<dbReference type="InterPro" id="IPR056551">
    <property type="entry name" value="Beta-prop_NOL10_N"/>
</dbReference>
<evidence type="ECO:0000256" key="1">
    <source>
        <dbReference type="ARBA" id="ARBA00004604"/>
    </source>
</evidence>
<feature type="compositionally biased region" description="Basic and acidic residues" evidence="6">
    <location>
        <begin position="639"/>
        <end position="648"/>
    </location>
</feature>
<dbReference type="EMBL" id="CATQJA010002659">
    <property type="protein sequence ID" value="CAJ0580063.1"/>
    <property type="molecule type" value="Genomic_DNA"/>
</dbReference>
<protein>
    <recommendedName>
        <fullName evidence="12">Nucleolar protein 10</fullName>
    </recommendedName>
</protein>
<keyword evidence="11" id="KW-1185">Reference proteome</keyword>
<reference evidence="10" key="1">
    <citation type="submission" date="2023-06" db="EMBL/GenBank/DDBJ databases">
        <authorList>
            <person name="Delattre M."/>
        </authorList>
    </citation>
    <scope>NUCLEOTIDE SEQUENCE</scope>
    <source>
        <strain evidence="10">AF72</strain>
    </source>
</reference>
<gene>
    <name evidence="10" type="ORF">MSPICULIGERA_LOCUS18266</name>
</gene>
<accession>A0AA36D2W7</accession>
<evidence type="ECO:0000259" key="9">
    <source>
        <dbReference type="Pfam" id="PF23098"/>
    </source>
</evidence>
<dbReference type="InterPro" id="IPR015943">
    <property type="entry name" value="WD40/YVTN_repeat-like_dom_sf"/>
</dbReference>
<feature type="compositionally biased region" description="Acidic residues" evidence="6">
    <location>
        <begin position="568"/>
        <end position="587"/>
    </location>
</feature>
<dbReference type="Gene3D" id="2.130.10.10">
    <property type="entry name" value="YVTN repeat-like/Quinoprotein amine dehydrogenase"/>
    <property type="match status" value="1"/>
</dbReference>
<dbReference type="InterPro" id="IPR040382">
    <property type="entry name" value="NOL10/Enp2"/>
</dbReference>
<dbReference type="PANTHER" id="PTHR14927">
    <property type="entry name" value="NUCLEOLAR PROTEIN 10"/>
    <property type="match status" value="1"/>
</dbReference>
<feature type="domain" description="NUC153" evidence="7">
    <location>
        <begin position="489"/>
        <end position="513"/>
    </location>
</feature>
<evidence type="ECO:0000256" key="5">
    <source>
        <dbReference type="ARBA" id="ARBA00023242"/>
    </source>
</evidence>
<dbReference type="Proteomes" id="UP001177023">
    <property type="component" value="Unassembled WGS sequence"/>
</dbReference>
<proteinExistence type="inferred from homology"/>
<evidence type="ECO:0000256" key="3">
    <source>
        <dbReference type="ARBA" id="ARBA00022574"/>
    </source>
</evidence>
<feature type="region of interest" description="Disordered" evidence="6">
    <location>
        <begin position="690"/>
        <end position="733"/>
    </location>
</feature>
<comment type="subcellular location">
    <subcellularLocation>
        <location evidence="1">Nucleus</location>
        <location evidence="1">Nucleolus</location>
    </subcellularLocation>
</comment>
<dbReference type="InterPro" id="IPR056550">
    <property type="entry name" value="NOL10_2nd"/>
</dbReference>
<evidence type="ECO:0000313" key="10">
    <source>
        <dbReference type="EMBL" id="CAJ0580063.1"/>
    </source>
</evidence>
<comment type="caution">
    <text evidence="10">The sequence shown here is derived from an EMBL/GenBank/DDBJ whole genome shotgun (WGS) entry which is preliminary data.</text>
</comment>
<dbReference type="Pfam" id="PF23098">
    <property type="entry name" value="Beta-prop_NOL10_N"/>
    <property type="match status" value="1"/>
</dbReference>
<keyword evidence="3" id="KW-0853">WD repeat</keyword>
<evidence type="ECO:0008006" key="12">
    <source>
        <dbReference type="Google" id="ProtNLM"/>
    </source>
</evidence>
<dbReference type="SUPFAM" id="SSF50978">
    <property type="entry name" value="WD40 repeat-like"/>
    <property type="match status" value="1"/>
</dbReference>
<comment type="similarity">
    <text evidence="2">Belongs to the WD repeat NOL10/ENP2 family.</text>
</comment>
<dbReference type="AlphaFoldDB" id="A0AA36D2W7"/>
<dbReference type="GO" id="GO:0000462">
    <property type="term" value="P:maturation of SSU-rRNA from tricistronic rRNA transcript (SSU-rRNA, 5.8S rRNA, LSU-rRNA)"/>
    <property type="evidence" value="ECO:0007669"/>
    <property type="project" value="TreeGrafter"/>
</dbReference>
<dbReference type="PANTHER" id="PTHR14927:SF0">
    <property type="entry name" value="NUCLEOLAR PROTEIN 10"/>
    <property type="match status" value="1"/>
</dbReference>
<feature type="domain" description="Nucleolar protein 10-like second" evidence="8">
    <location>
        <begin position="368"/>
        <end position="415"/>
    </location>
</feature>
<feature type="region of interest" description="Disordered" evidence="6">
    <location>
        <begin position="522"/>
        <end position="648"/>
    </location>
</feature>
<dbReference type="InterPro" id="IPR036322">
    <property type="entry name" value="WD40_repeat_dom_sf"/>
</dbReference>
<feature type="compositionally biased region" description="Basic and acidic residues" evidence="6">
    <location>
        <begin position="692"/>
        <end position="713"/>
    </location>
</feature>
<organism evidence="10 11">
    <name type="scientific">Mesorhabditis spiculigera</name>
    <dbReference type="NCBI Taxonomy" id="96644"/>
    <lineage>
        <taxon>Eukaryota</taxon>
        <taxon>Metazoa</taxon>
        <taxon>Ecdysozoa</taxon>
        <taxon>Nematoda</taxon>
        <taxon>Chromadorea</taxon>
        <taxon>Rhabditida</taxon>
        <taxon>Rhabditina</taxon>
        <taxon>Rhabditomorpha</taxon>
        <taxon>Rhabditoidea</taxon>
        <taxon>Rhabditidae</taxon>
        <taxon>Mesorhabditinae</taxon>
        <taxon>Mesorhabditis</taxon>
    </lineage>
</organism>
<dbReference type="InterPro" id="IPR012580">
    <property type="entry name" value="NUC153"/>
</dbReference>
<feature type="compositionally biased region" description="Basic and acidic residues" evidence="6">
    <location>
        <begin position="588"/>
        <end position="622"/>
    </location>
</feature>
<evidence type="ECO:0000256" key="4">
    <source>
        <dbReference type="ARBA" id="ARBA00022737"/>
    </source>
</evidence>
<evidence type="ECO:0000259" key="7">
    <source>
        <dbReference type="Pfam" id="PF08159"/>
    </source>
</evidence>
<evidence type="ECO:0000313" key="11">
    <source>
        <dbReference type="Proteomes" id="UP001177023"/>
    </source>
</evidence>
<evidence type="ECO:0000256" key="2">
    <source>
        <dbReference type="ARBA" id="ARBA00005264"/>
    </source>
</evidence>
<dbReference type="GO" id="GO:0032040">
    <property type="term" value="C:small-subunit processome"/>
    <property type="evidence" value="ECO:0007669"/>
    <property type="project" value="TreeGrafter"/>
</dbReference>
<feature type="non-terminal residue" evidence="10">
    <location>
        <position position="733"/>
    </location>
</feature>
<name>A0AA36D2W7_9BILA</name>
<keyword evidence="4" id="KW-0677">Repeat</keyword>
<dbReference type="Pfam" id="PF23097">
    <property type="entry name" value="NOL10_2nd"/>
    <property type="match status" value="1"/>
</dbReference>